<dbReference type="GO" id="GO:0031408">
    <property type="term" value="P:oxylipin biosynthetic process"/>
    <property type="evidence" value="ECO:0007669"/>
    <property type="project" value="UniProtKB-KW"/>
</dbReference>
<keyword evidence="6" id="KW-0925">Oxylipin biosynthesis</keyword>
<evidence type="ECO:0000259" key="11">
    <source>
        <dbReference type="Pfam" id="PF00724"/>
    </source>
</evidence>
<evidence type="ECO:0000256" key="5">
    <source>
        <dbReference type="ARBA" id="ARBA00022643"/>
    </source>
</evidence>
<feature type="domain" description="NADH:flavin oxidoreductase/NADH oxidase N-terminal" evidence="11">
    <location>
        <begin position="13"/>
        <end position="350"/>
    </location>
</feature>
<evidence type="ECO:0000256" key="8">
    <source>
        <dbReference type="ARBA" id="ARBA00022857"/>
    </source>
</evidence>
<sequence length="383" mass="41805">MAGSAPKGEQPTLFSPYKMGIFNLSHRVVMAPMTRCRALNGVPQPCNVEYYRQRATAGGFLISEGTLISPTAGGFPHCPGIYTRDQIEAWKKVVKAVHGEGGIIFCQLWHVGRASSEVYQPGGTAAPISSTDKPLAGRWRILLPDGTVGKYARPHRLSLAEIPAIIHAAHGYLIDQFLKDGINDRSDRYGDGIANRCRFLMEVMAAVAAAAGLERTAVRISPAIDHLEASDSDPLALGMAVVDRLNALQRAAHSGGGGRQRRLAYLHVTQPRYTAYGQTEAGRQGSEEEERQLVVALRRRYEGSFMCSGGYTRALGLEAVAAGDADLVSYGRLFISNPDLVERFRRDAPLNRYVRATFYTPDPVVGFTDYPFLGQEKLPAARL</sequence>
<dbReference type="PANTHER" id="PTHR22893">
    <property type="entry name" value="NADH OXIDOREDUCTASE-RELATED"/>
    <property type="match status" value="1"/>
</dbReference>
<name>A0A7I8KVC7_SPIIN</name>
<dbReference type="Proteomes" id="UP000663760">
    <property type="component" value="Chromosome 9"/>
</dbReference>
<evidence type="ECO:0000256" key="10">
    <source>
        <dbReference type="ARBA" id="ARBA00023160"/>
    </source>
</evidence>
<keyword evidence="3" id="KW-0444">Lipid biosynthesis</keyword>
<evidence type="ECO:0000313" key="12">
    <source>
        <dbReference type="EMBL" id="CAA7401266.1"/>
    </source>
</evidence>
<dbReference type="Pfam" id="PF00724">
    <property type="entry name" value="Oxidored_FMN"/>
    <property type="match status" value="1"/>
</dbReference>
<evidence type="ECO:0000256" key="1">
    <source>
        <dbReference type="ARBA" id="ARBA00001917"/>
    </source>
</evidence>
<evidence type="ECO:0000313" key="13">
    <source>
        <dbReference type="Proteomes" id="UP000663760"/>
    </source>
</evidence>
<keyword evidence="4" id="KW-0285">Flavoprotein</keyword>
<keyword evidence="10" id="KW-0275">Fatty acid biosynthesis</keyword>
<organism evidence="12 13">
    <name type="scientific">Spirodela intermedia</name>
    <name type="common">Intermediate duckweed</name>
    <dbReference type="NCBI Taxonomy" id="51605"/>
    <lineage>
        <taxon>Eukaryota</taxon>
        <taxon>Viridiplantae</taxon>
        <taxon>Streptophyta</taxon>
        <taxon>Embryophyta</taxon>
        <taxon>Tracheophyta</taxon>
        <taxon>Spermatophyta</taxon>
        <taxon>Magnoliopsida</taxon>
        <taxon>Liliopsida</taxon>
        <taxon>Araceae</taxon>
        <taxon>Lemnoideae</taxon>
        <taxon>Spirodela</taxon>
    </lineage>
</organism>
<keyword evidence="5" id="KW-0288">FMN</keyword>
<accession>A0A7I8KVC7</accession>
<dbReference type="OrthoDB" id="1663137at2759"/>
<dbReference type="PANTHER" id="PTHR22893:SF112">
    <property type="entry name" value="12-OXOPHYTODIENOATE REDUCTASE 3"/>
    <property type="match status" value="1"/>
</dbReference>
<dbReference type="GO" id="GO:0010181">
    <property type="term" value="F:FMN binding"/>
    <property type="evidence" value="ECO:0007669"/>
    <property type="project" value="InterPro"/>
</dbReference>
<dbReference type="InterPro" id="IPR013785">
    <property type="entry name" value="Aldolase_TIM"/>
</dbReference>
<dbReference type="SUPFAM" id="SSF51395">
    <property type="entry name" value="FMN-linked oxidoreductases"/>
    <property type="match status" value="1"/>
</dbReference>
<dbReference type="GO" id="GO:0009695">
    <property type="term" value="P:jasmonic acid biosynthetic process"/>
    <property type="evidence" value="ECO:0007669"/>
    <property type="project" value="TreeGrafter"/>
</dbReference>
<dbReference type="InterPro" id="IPR001155">
    <property type="entry name" value="OxRdtase_FMN_N"/>
</dbReference>
<dbReference type="AlphaFoldDB" id="A0A7I8KVC7"/>
<evidence type="ECO:0000256" key="2">
    <source>
        <dbReference type="ARBA" id="ARBA00005979"/>
    </source>
</evidence>
<keyword evidence="13" id="KW-1185">Reference proteome</keyword>
<evidence type="ECO:0000256" key="3">
    <source>
        <dbReference type="ARBA" id="ARBA00022516"/>
    </source>
</evidence>
<dbReference type="GO" id="GO:0016629">
    <property type="term" value="F:12-oxophytodienoate reductase activity"/>
    <property type="evidence" value="ECO:0007669"/>
    <property type="project" value="TreeGrafter"/>
</dbReference>
<dbReference type="EMBL" id="LR746272">
    <property type="protein sequence ID" value="CAA7401266.1"/>
    <property type="molecule type" value="Genomic_DNA"/>
</dbReference>
<evidence type="ECO:0000256" key="7">
    <source>
        <dbReference type="ARBA" id="ARBA00022832"/>
    </source>
</evidence>
<gene>
    <name evidence="12" type="ORF">SI8410_09011944</name>
</gene>
<keyword evidence="9" id="KW-0443">Lipid metabolism</keyword>
<dbReference type="InterPro" id="IPR045247">
    <property type="entry name" value="Oye-like"/>
</dbReference>
<comment type="cofactor">
    <cofactor evidence="1">
        <name>FMN</name>
        <dbReference type="ChEBI" id="CHEBI:58210"/>
    </cofactor>
</comment>
<evidence type="ECO:0000256" key="6">
    <source>
        <dbReference type="ARBA" id="ARBA00022767"/>
    </source>
</evidence>
<evidence type="ECO:0000256" key="9">
    <source>
        <dbReference type="ARBA" id="ARBA00023098"/>
    </source>
</evidence>
<reference evidence="12" key="1">
    <citation type="submission" date="2020-02" db="EMBL/GenBank/DDBJ databases">
        <authorList>
            <person name="Scholz U."/>
            <person name="Mascher M."/>
            <person name="Fiebig A."/>
        </authorList>
    </citation>
    <scope>NUCLEOTIDE SEQUENCE</scope>
</reference>
<keyword evidence="8" id="KW-0521">NADP</keyword>
<dbReference type="Gene3D" id="3.20.20.70">
    <property type="entry name" value="Aldolase class I"/>
    <property type="match status" value="2"/>
</dbReference>
<proteinExistence type="inferred from homology"/>
<dbReference type="CDD" id="cd02933">
    <property type="entry name" value="OYE_like_FMN"/>
    <property type="match status" value="1"/>
</dbReference>
<dbReference type="GO" id="GO:0005777">
    <property type="term" value="C:peroxisome"/>
    <property type="evidence" value="ECO:0007669"/>
    <property type="project" value="TreeGrafter"/>
</dbReference>
<protein>
    <recommendedName>
        <fullName evidence="11">NADH:flavin oxidoreductase/NADH oxidase N-terminal domain-containing protein</fullName>
    </recommendedName>
</protein>
<keyword evidence="7" id="KW-0276">Fatty acid metabolism</keyword>
<comment type="similarity">
    <text evidence="2">Belongs to the NADH:flavin oxidoreductase/NADH oxidase family.</text>
</comment>
<evidence type="ECO:0000256" key="4">
    <source>
        <dbReference type="ARBA" id="ARBA00022630"/>
    </source>
</evidence>